<protein>
    <recommendedName>
        <fullName evidence="4">Ig-like domain-containing protein</fullName>
    </recommendedName>
</protein>
<accession>A0A1I5AXM2</accession>
<gene>
    <name evidence="2" type="ORF">SAMN05216289_14516</name>
</gene>
<reference evidence="2 3" key="1">
    <citation type="submission" date="2016-10" db="EMBL/GenBank/DDBJ databases">
        <authorList>
            <person name="de Groot N.N."/>
        </authorList>
    </citation>
    <scope>NUCLEOTIDE SEQUENCE [LARGE SCALE GENOMIC DNA]</scope>
    <source>
        <strain evidence="2 3">CGMCC 1.7659</strain>
    </source>
</reference>
<dbReference type="Proteomes" id="UP000198575">
    <property type="component" value="Unassembled WGS sequence"/>
</dbReference>
<evidence type="ECO:0008006" key="4">
    <source>
        <dbReference type="Google" id="ProtNLM"/>
    </source>
</evidence>
<organism evidence="2 3">
    <name type="scientific">Dokdonella immobilis</name>
    <dbReference type="NCBI Taxonomy" id="578942"/>
    <lineage>
        <taxon>Bacteria</taxon>
        <taxon>Pseudomonadati</taxon>
        <taxon>Pseudomonadota</taxon>
        <taxon>Gammaproteobacteria</taxon>
        <taxon>Lysobacterales</taxon>
        <taxon>Rhodanobacteraceae</taxon>
        <taxon>Dokdonella</taxon>
    </lineage>
</organism>
<evidence type="ECO:0000256" key="1">
    <source>
        <dbReference type="SAM" id="SignalP"/>
    </source>
</evidence>
<feature type="signal peptide" evidence="1">
    <location>
        <begin position="1"/>
        <end position="22"/>
    </location>
</feature>
<proteinExistence type="predicted"/>
<evidence type="ECO:0000313" key="2">
    <source>
        <dbReference type="EMBL" id="SFN67205.1"/>
    </source>
</evidence>
<evidence type="ECO:0000313" key="3">
    <source>
        <dbReference type="Proteomes" id="UP000198575"/>
    </source>
</evidence>
<name>A0A1I5AXM2_9GAMM</name>
<feature type="chain" id="PRO_5011630445" description="Ig-like domain-containing protein" evidence="1">
    <location>
        <begin position="23"/>
        <end position="178"/>
    </location>
</feature>
<keyword evidence="1" id="KW-0732">Signal</keyword>
<dbReference type="AlphaFoldDB" id="A0A1I5AXM2"/>
<dbReference type="EMBL" id="FOVF01000045">
    <property type="protein sequence ID" value="SFN67205.1"/>
    <property type="molecule type" value="Genomic_DNA"/>
</dbReference>
<keyword evidence="3" id="KW-1185">Reference proteome</keyword>
<sequence>MSRFSLSILAAFAGFSPVTSIAANSLRSPDGSGIPELTALFQTIDASTVGQSDFVSTLASAACSGFSAVQGPDVVYTWLAQTGNTSFPLHLDFYVTPQPGYDLIVYALSGLDDGATCVAAVDLGGAGVMEMLHVDEQLIPGHRYYLYIDSRNSSAIEGDFHLLVSTFIPVELQSFTIE</sequence>
<dbReference type="RefSeq" id="WP_092410816.1">
    <property type="nucleotide sequence ID" value="NZ_FOVF01000045.1"/>
</dbReference>